<dbReference type="EMBL" id="OBEB01000005">
    <property type="protein sequence ID" value="SNY54696.1"/>
    <property type="molecule type" value="Genomic_DNA"/>
</dbReference>
<dbReference type="AlphaFoldDB" id="A0A285J5R7"/>
<keyword evidence="3" id="KW-1185">Reference proteome</keyword>
<organism evidence="2 3">
    <name type="scientific">Arsukibacterium tuosuense</name>
    <dbReference type="NCBI Taxonomy" id="1323745"/>
    <lineage>
        <taxon>Bacteria</taxon>
        <taxon>Pseudomonadati</taxon>
        <taxon>Pseudomonadota</taxon>
        <taxon>Gammaproteobacteria</taxon>
        <taxon>Chromatiales</taxon>
        <taxon>Chromatiaceae</taxon>
        <taxon>Arsukibacterium</taxon>
    </lineage>
</organism>
<reference evidence="3" key="1">
    <citation type="submission" date="2017-09" db="EMBL/GenBank/DDBJ databases">
        <authorList>
            <person name="Varghese N."/>
            <person name="Submissions S."/>
        </authorList>
    </citation>
    <scope>NUCLEOTIDE SEQUENCE [LARGE SCALE GENOMIC DNA]</scope>
    <source>
        <strain evidence="3">CGMCC 1.12461</strain>
    </source>
</reference>
<evidence type="ECO:0000313" key="3">
    <source>
        <dbReference type="Proteomes" id="UP000219353"/>
    </source>
</evidence>
<proteinExistence type="predicted"/>
<evidence type="ECO:0000259" key="1">
    <source>
        <dbReference type="Pfam" id="PF20243"/>
    </source>
</evidence>
<dbReference type="NCBIfam" id="TIGR04052">
    <property type="entry name" value="MbnP_like_WxW"/>
    <property type="match status" value="1"/>
</dbReference>
<gene>
    <name evidence="2" type="ORF">SAMN06297280_2711</name>
</gene>
<dbReference type="OrthoDB" id="64245at2"/>
<evidence type="ECO:0000313" key="2">
    <source>
        <dbReference type="EMBL" id="SNY54696.1"/>
    </source>
</evidence>
<feature type="domain" description="Copper-binding protein MbnP-like" evidence="1">
    <location>
        <begin position="25"/>
        <end position="203"/>
    </location>
</feature>
<sequence>MLGGCQPDTRSSSASQLAVQLSGYQQPASCQQFITVAEQHWQLQHLRFYLSDFSLNQQPLALTTNQWQQPRLALLGTDCQGNSNWQLHFAKPIPEGQLSFTLGLPFTVNHQNPLTANAPLNHSELFWSWQLGYKFLRLDLQGPEHGWAFHLGSTGCQSSSVLRPPTQPCRAANTVKVTLDYQRGQRLQLELAMLLDKVALLADNSCMSDGQQASCQMLFGNLAQPNLWRMVSPDEHTPNAH</sequence>
<dbReference type="Proteomes" id="UP000219353">
    <property type="component" value="Unassembled WGS sequence"/>
</dbReference>
<dbReference type="Pfam" id="PF20243">
    <property type="entry name" value="MbnP"/>
    <property type="match status" value="1"/>
</dbReference>
<name>A0A285J5R7_9GAMM</name>
<dbReference type="InterPro" id="IPR023977">
    <property type="entry name" value="MbnP-like"/>
</dbReference>
<dbReference type="InterPro" id="IPR046863">
    <property type="entry name" value="MbnP-like_dom"/>
</dbReference>
<protein>
    <submittedName>
        <fullName evidence="2">AZL_007920/MXAN_0976 family protein</fullName>
    </submittedName>
</protein>
<accession>A0A285J5R7</accession>